<dbReference type="OrthoDB" id="7695887at2759"/>
<organism evidence="3 4">
    <name type="scientific">Aphidius gifuensis</name>
    <name type="common">Parasitoid wasp</name>
    <dbReference type="NCBI Taxonomy" id="684658"/>
    <lineage>
        <taxon>Eukaryota</taxon>
        <taxon>Metazoa</taxon>
        <taxon>Ecdysozoa</taxon>
        <taxon>Arthropoda</taxon>
        <taxon>Hexapoda</taxon>
        <taxon>Insecta</taxon>
        <taxon>Pterygota</taxon>
        <taxon>Neoptera</taxon>
        <taxon>Endopterygota</taxon>
        <taxon>Hymenoptera</taxon>
        <taxon>Apocrita</taxon>
        <taxon>Ichneumonoidea</taxon>
        <taxon>Braconidae</taxon>
        <taxon>Aphidiinae</taxon>
        <taxon>Aphidius</taxon>
    </lineage>
</organism>
<evidence type="ECO:0000256" key="2">
    <source>
        <dbReference type="SAM" id="Phobius"/>
    </source>
</evidence>
<reference evidence="3 4" key="1">
    <citation type="submission" date="2020-08" db="EMBL/GenBank/DDBJ databases">
        <title>Aphidius gifuensis genome sequencing and assembly.</title>
        <authorList>
            <person name="Du Z."/>
        </authorList>
    </citation>
    <scope>NUCLEOTIDE SEQUENCE [LARGE SCALE GENOMIC DNA]</scope>
    <source>
        <strain evidence="3">YNYX2018</strain>
        <tissue evidence="3">Adults</tissue>
    </source>
</reference>
<protein>
    <submittedName>
        <fullName evidence="3">Uncharacterized protein</fullName>
    </submittedName>
</protein>
<comment type="caution">
    <text evidence="3">The sequence shown here is derived from an EMBL/GenBank/DDBJ whole genome shotgun (WGS) entry which is preliminary data.</text>
</comment>
<proteinExistence type="predicted"/>
<evidence type="ECO:0000313" key="4">
    <source>
        <dbReference type="Proteomes" id="UP000639338"/>
    </source>
</evidence>
<feature type="transmembrane region" description="Helical" evidence="2">
    <location>
        <begin position="34"/>
        <end position="56"/>
    </location>
</feature>
<keyword evidence="2" id="KW-1133">Transmembrane helix</keyword>
<sequence length="211" mass="24910">MFTQKQYFFSPLVKSNPILKLVNIYDRQSFIREYILDNILVCIFTYLMFYLVLWYANKVIKQIERSNDEMLEVVADNRTKLEDVIALRNKRQEYEDVVMKAKGAQRVMANHLENEIKYLHNELASTTTKLDELEKVFDKRKYRQKVYKSQIVSGIGKEEFTEDAKLDKDSIENVKILEPSFPPSTPPPRKYGIFVSRPNKIRNLPTNIGFK</sequence>
<evidence type="ECO:0000256" key="1">
    <source>
        <dbReference type="SAM" id="Coils"/>
    </source>
</evidence>
<evidence type="ECO:0000313" key="3">
    <source>
        <dbReference type="EMBL" id="KAF7993464.1"/>
    </source>
</evidence>
<keyword evidence="1" id="KW-0175">Coiled coil</keyword>
<feature type="coiled-coil region" evidence="1">
    <location>
        <begin position="109"/>
        <end position="136"/>
    </location>
</feature>
<keyword evidence="2" id="KW-0472">Membrane</keyword>
<accession>A0A835CR07</accession>
<dbReference type="Proteomes" id="UP000639338">
    <property type="component" value="Unassembled WGS sequence"/>
</dbReference>
<gene>
    <name evidence="3" type="ORF">HCN44_010059</name>
</gene>
<name>A0A835CR07_APHGI</name>
<dbReference type="AlphaFoldDB" id="A0A835CR07"/>
<keyword evidence="4" id="KW-1185">Reference proteome</keyword>
<keyword evidence="2" id="KW-0812">Transmembrane</keyword>
<dbReference type="EMBL" id="JACMRX010000003">
    <property type="protein sequence ID" value="KAF7993464.1"/>
    <property type="molecule type" value="Genomic_DNA"/>
</dbReference>